<dbReference type="InterPro" id="IPR050542">
    <property type="entry name" value="Glycosyl_Hydrlase18_Chitinase"/>
</dbReference>
<feature type="signal peptide" evidence="1">
    <location>
        <begin position="1"/>
        <end position="21"/>
    </location>
</feature>
<dbReference type="PANTHER" id="PTHR45708">
    <property type="entry name" value="ENDOCHITINASE"/>
    <property type="match status" value="1"/>
</dbReference>
<evidence type="ECO:0000313" key="3">
    <source>
        <dbReference type="EMBL" id="KOM49423.1"/>
    </source>
</evidence>
<gene>
    <name evidence="3" type="ORF">LR48_Vigan08g025000</name>
</gene>
<dbReference type="SUPFAM" id="SSF51445">
    <property type="entry name" value="(Trans)glycosidases"/>
    <property type="match status" value="1"/>
</dbReference>
<evidence type="ECO:0000256" key="1">
    <source>
        <dbReference type="SAM" id="SignalP"/>
    </source>
</evidence>
<sequence length="373" mass="41189">MASQRLTLIILLLSLFTLSSSSLHTGITVYWGQNAGEGPLVSACDNGNYDTVLLAFLNKFGAGRTPAWDFAGHCDKGSAKKCTELESEIKYCQEKGIKVLLSIGGNPSNSDYSLNSPDDAKEVAKYLFKNFLSGQYGPLGSVKLDGIDFFIEKTEDYWDDLAKELDSLRQTISRPFSLSAAPSCLTYPIPYLGKAIATKLFDYVFVKFYDNPSCSYVGGLNTLLGSWDKWVDLVASPNLLFLGLPAAPNAGEGYIPPEFLIRRVLPHAKLASNYGGVMLWDRYYDAKTGYSDQIFHVSKSNVQVSEASVSDKIYPWWCENRDCRERVTGDELETAIVVVRRRSSEAHSKAKVWIVFLSSLAVVLGGCLRAGRL</sequence>
<organism evidence="3 4">
    <name type="scientific">Phaseolus angularis</name>
    <name type="common">Azuki bean</name>
    <name type="synonym">Vigna angularis</name>
    <dbReference type="NCBI Taxonomy" id="3914"/>
    <lineage>
        <taxon>Eukaryota</taxon>
        <taxon>Viridiplantae</taxon>
        <taxon>Streptophyta</taxon>
        <taxon>Embryophyta</taxon>
        <taxon>Tracheophyta</taxon>
        <taxon>Spermatophyta</taxon>
        <taxon>Magnoliopsida</taxon>
        <taxon>eudicotyledons</taxon>
        <taxon>Gunneridae</taxon>
        <taxon>Pentapetalae</taxon>
        <taxon>rosids</taxon>
        <taxon>fabids</taxon>
        <taxon>Fabales</taxon>
        <taxon>Fabaceae</taxon>
        <taxon>Papilionoideae</taxon>
        <taxon>50 kb inversion clade</taxon>
        <taxon>NPAAA clade</taxon>
        <taxon>indigoferoid/millettioid clade</taxon>
        <taxon>Phaseoleae</taxon>
        <taxon>Vigna</taxon>
    </lineage>
</organism>
<evidence type="ECO:0000259" key="2">
    <source>
        <dbReference type="PROSITE" id="PS51910"/>
    </source>
</evidence>
<accession>A0A0L9V2Z7</accession>
<reference evidence="4" key="1">
    <citation type="journal article" date="2015" name="Proc. Natl. Acad. Sci. U.S.A.">
        <title>Genome sequencing of adzuki bean (Vigna angularis) provides insight into high starch and low fat accumulation and domestication.</title>
        <authorList>
            <person name="Yang K."/>
            <person name="Tian Z."/>
            <person name="Chen C."/>
            <person name="Luo L."/>
            <person name="Zhao B."/>
            <person name="Wang Z."/>
            <person name="Yu L."/>
            <person name="Li Y."/>
            <person name="Sun Y."/>
            <person name="Li W."/>
            <person name="Chen Y."/>
            <person name="Li Y."/>
            <person name="Zhang Y."/>
            <person name="Ai D."/>
            <person name="Zhao J."/>
            <person name="Shang C."/>
            <person name="Ma Y."/>
            <person name="Wu B."/>
            <person name="Wang M."/>
            <person name="Gao L."/>
            <person name="Sun D."/>
            <person name="Zhang P."/>
            <person name="Guo F."/>
            <person name="Wang W."/>
            <person name="Li Y."/>
            <person name="Wang J."/>
            <person name="Varshney R.K."/>
            <person name="Wang J."/>
            <person name="Ling H.Q."/>
            <person name="Wan P."/>
        </authorList>
    </citation>
    <scope>NUCLEOTIDE SEQUENCE</scope>
    <source>
        <strain evidence="4">cv. Jingnong 6</strain>
    </source>
</reference>
<feature type="chain" id="PRO_5005596187" description="GH18 domain-containing protein" evidence="1">
    <location>
        <begin position="22"/>
        <end position="373"/>
    </location>
</feature>
<dbReference type="GO" id="GO:0005975">
    <property type="term" value="P:carbohydrate metabolic process"/>
    <property type="evidence" value="ECO:0007669"/>
    <property type="project" value="InterPro"/>
</dbReference>
<dbReference type="Gene3D" id="3.20.20.80">
    <property type="entry name" value="Glycosidases"/>
    <property type="match status" value="1"/>
</dbReference>
<dbReference type="GO" id="GO:0004568">
    <property type="term" value="F:chitinase activity"/>
    <property type="evidence" value="ECO:0007669"/>
    <property type="project" value="TreeGrafter"/>
</dbReference>
<feature type="domain" description="GH18" evidence="2">
    <location>
        <begin position="25"/>
        <end position="301"/>
    </location>
</feature>
<name>A0A0L9V2Z7_PHAAN</name>
<dbReference type="GO" id="GO:0005576">
    <property type="term" value="C:extracellular region"/>
    <property type="evidence" value="ECO:0007669"/>
    <property type="project" value="TreeGrafter"/>
</dbReference>
<evidence type="ECO:0000313" key="4">
    <source>
        <dbReference type="Proteomes" id="UP000053144"/>
    </source>
</evidence>
<dbReference type="CDD" id="cd02877">
    <property type="entry name" value="GH18_hevamine_XipI_class_III"/>
    <property type="match status" value="1"/>
</dbReference>
<dbReference type="OMA" id="SAKKCTE"/>
<protein>
    <recommendedName>
        <fullName evidence="2">GH18 domain-containing protein</fullName>
    </recommendedName>
</protein>
<dbReference type="InterPro" id="IPR045321">
    <property type="entry name" value="Cts1-like"/>
</dbReference>
<dbReference type="PANTHER" id="PTHR45708:SF31">
    <property type="entry name" value="III ACIDIC ENDOCHITINASE, PUTATIVE-RELATED"/>
    <property type="match status" value="1"/>
</dbReference>
<dbReference type="Proteomes" id="UP000053144">
    <property type="component" value="Chromosome 8"/>
</dbReference>
<dbReference type="Gramene" id="KOM49423">
    <property type="protein sequence ID" value="KOM49423"/>
    <property type="gene ID" value="LR48_Vigan08g025000"/>
</dbReference>
<proteinExistence type="predicted"/>
<dbReference type="AlphaFoldDB" id="A0A0L9V2Z7"/>
<dbReference type="InterPro" id="IPR017853">
    <property type="entry name" value="GH"/>
</dbReference>
<dbReference type="STRING" id="3914.A0A0L9V2Z7"/>
<keyword evidence="1" id="KW-0732">Signal</keyword>
<dbReference type="PROSITE" id="PS51910">
    <property type="entry name" value="GH18_2"/>
    <property type="match status" value="1"/>
</dbReference>
<dbReference type="Pfam" id="PF00704">
    <property type="entry name" value="Glyco_hydro_18"/>
    <property type="match status" value="1"/>
</dbReference>
<dbReference type="EMBL" id="CM003378">
    <property type="protein sequence ID" value="KOM49423.1"/>
    <property type="molecule type" value="Genomic_DNA"/>
</dbReference>
<dbReference type="InterPro" id="IPR001223">
    <property type="entry name" value="Glyco_hydro18_cat"/>
</dbReference>